<proteinExistence type="predicted"/>
<reference evidence="2" key="2">
    <citation type="journal article" date="2018" name="Mol. Plant Microbe Interact.">
        <title>Genome sequence resources for the wheat stripe rust pathogen (Puccinia striiformis f. sp. tritici) and the barley stripe rust pathogen (Puccinia striiformis f. sp. hordei).</title>
        <authorList>
            <person name="Xia C."/>
            <person name="Wang M."/>
            <person name="Yin C."/>
            <person name="Cornejo O.E."/>
            <person name="Hulbert S.H."/>
            <person name="Chen X."/>
        </authorList>
    </citation>
    <scope>NUCLEOTIDE SEQUENCE [LARGE SCALE GENOMIC DNA]</scope>
    <source>
        <strain evidence="2">93-210</strain>
    </source>
</reference>
<accession>A0ACC0E6Q0</accession>
<sequence length="267" mass="31257">MSNQYLEFIKCEKLARKLLPNQSIRSDQKKLSSRKKSLPPSSIPSLNKEVEIEWFDCSQNTENRNRECLKILFESIDTPPSLLKITKDRDFDTPERELELIPQNKSNYLRYKDNSSFILGLNSTLKYLQNLRLILLQLTEAIHDNRNRTNNHQAENEKPVNPQQDEDRNKLPSILKDFESVRYVIIFKHLQHLSVIKVLSSLVNDINVALSNFNFRQRNHHPLIQLIGFPVNLNTHLTTRFKVRRLSCFAILDSATAVERLNDFFKA</sequence>
<organism evidence="1 2">
    <name type="scientific">Puccinia striiformis f. sp. tritici</name>
    <dbReference type="NCBI Taxonomy" id="168172"/>
    <lineage>
        <taxon>Eukaryota</taxon>
        <taxon>Fungi</taxon>
        <taxon>Dikarya</taxon>
        <taxon>Basidiomycota</taxon>
        <taxon>Pucciniomycotina</taxon>
        <taxon>Pucciniomycetes</taxon>
        <taxon>Pucciniales</taxon>
        <taxon>Pucciniaceae</taxon>
        <taxon>Puccinia</taxon>
    </lineage>
</organism>
<reference evidence="1 2" key="3">
    <citation type="journal article" date="2022" name="Microbiol. Spectr.">
        <title>Folding features and dynamics of 3D genome architecture in plant fungal pathogens.</title>
        <authorList>
            <person name="Xia C."/>
        </authorList>
    </citation>
    <scope>NUCLEOTIDE SEQUENCE [LARGE SCALE GENOMIC DNA]</scope>
    <source>
        <strain evidence="1 2">93-210</strain>
    </source>
</reference>
<evidence type="ECO:0000313" key="2">
    <source>
        <dbReference type="Proteomes" id="UP001060170"/>
    </source>
</evidence>
<evidence type="ECO:0000313" key="1">
    <source>
        <dbReference type="EMBL" id="KAI7947178.1"/>
    </source>
</evidence>
<keyword evidence="2" id="KW-1185">Reference proteome</keyword>
<gene>
    <name evidence="1" type="ORF">MJO28_009086</name>
</gene>
<name>A0ACC0E6Q0_9BASI</name>
<comment type="caution">
    <text evidence="1">The sequence shown here is derived from an EMBL/GenBank/DDBJ whole genome shotgun (WGS) entry which is preliminary data.</text>
</comment>
<dbReference type="EMBL" id="CM045873">
    <property type="protein sequence ID" value="KAI7947178.1"/>
    <property type="molecule type" value="Genomic_DNA"/>
</dbReference>
<dbReference type="Proteomes" id="UP001060170">
    <property type="component" value="Chromosome 9"/>
</dbReference>
<reference evidence="2" key="1">
    <citation type="journal article" date="2018" name="BMC Genomics">
        <title>Genomic insights into host adaptation between the wheat stripe rust pathogen (Puccinia striiformis f. sp. tritici) and the barley stripe rust pathogen (Puccinia striiformis f. sp. hordei).</title>
        <authorList>
            <person name="Xia C."/>
            <person name="Wang M."/>
            <person name="Yin C."/>
            <person name="Cornejo O.E."/>
            <person name="Hulbert S.H."/>
            <person name="Chen X."/>
        </authorList>
    </citation>
    <scope>NUCLEOTIDE SEQUENCE [LARGE SCALE GENOMIC DNA]</scope>
    <source>
        <strain evidence="2">93-210</strain>
    </source>
</reference>
<protein>
    <submittedName>
        <fullName evidence="1">Uncharacterized protein</fullName>
    </submittedName>
</protein>